<dbReference type="Proteomes" id="UP000695022">
    <property type="component" value="Unplaced"/>
</dbReference>
<dbReference type="Gene3D" id="1.10.100.10">
    <property type="entry name" value="Insulin-like"/>
    <property type="match status" value="1"/>
</dbReference>
<feature type="region of interest" description="Disordered" evidence="5">
    <location>
        <begin position="96"/>
        <end position="125"/>
    </location>
</feature>
<dbReference type="Pfam" id="PF00049">
    <property type="entry name" value="Insulin"/>
    <property type="match status" value="1"/>
</dbReference>
<feature type="domain" description="Insulin-like" evidence="6">
    <location>
        <begin position="1"/>
        <end position="75"/>
    </location>
</feature>
<sequence>MLQLVCRGRGYNTVRTTRSVIAYEPRYLRSGDATENADVNFADVTGPLQKRTKPSGIVEECCLRRCDLRALESYCAEGPSRVDSLHQRIPTLVAQPPKVENSESVEAKTSLPGGSTDSASTIATKTSPGWGQRRYFYVGSQANTVSSDVLARLASLVDTYQDYWDETQQ</sequence>
<evidence type="ECO:0000256" key="5">
    <source>
        <dbReference type="SAM" id="MobiDB-lite"/>
    </source>
</evidence>
<evidence type="ECO:0000313" key="7">
    <source>
        <dbReference type="Proteomes" id="UP000695022"/>
    </source>
</evidence>
<evidence type="ECO:0000256" key="1">
    <source>
        <dbReference type="ARBA" id="ARBA00009034"/>
    </source>
</evidence>
<name>A0ABM1EAV8_PRICU</name>
<dbReference type="GeneID" id="106810466"/>
<evidence type="ECO:0000256" key="2">
    <source>
        <dbReference type="ARBA" id="ARBA00022729"/>
    </source>
</evidence>
<keyword evidence="4" id="KW-0964">Secreted</keyword>
<organism evidence="7 8">
    <name type="scientific">Priapulus caudatus</name>
    <name type="common">Priapulid worm</name>
    <dbReference type="NCBI Taxonomy" id="37621"/>
    <lineage>
        <taxon>Eukaryota</taxon>
        <taxon>Metazoa</taxon>
        <taxon>Ecdysozoa</taxon>
        <taxon>Scalidophora</taxon>
        <taxon>Priapulida</taxon>
        <taxon>Priapulimorpha</taxon>
        <taxon>Priapulimorphida</taxon>
        <taxon>Priapulidae</taxon>
        <taxon>Priapulus</taxon>
    </lineage>
</organism>
<feature type="compositionally biased region" description="Polar residues" evidence="5">
    <location>
        <begin position="112"/>
        <end position="125"/>
    </location>
</feature>
<comment type="subcellular location">
    <subcellularLocation>
        <location evidence="4">Secreted</location>
    </subcellularLocation>
</comment>
<dbReference type="RefSeq" id="XP_014669329.1">
    <property type="nucleotide sequence ID" value="XM_014813843.1"/>
</dbReference>
<keyword evidence="7" id="KW-1185">Reference proteome</keyword>
<dbReference type="SUPFAM" id="SSF56994">
    <property type="entry name" value="Insulin-like"/>
    <property type="match status" value="1"/>
</dbReference>
<reference evidence="8" key="1">
    <citation type="submission" date="2025-08" db="UniProtKB">
        <authorList>
            <consortium name="RefSeq"/>
        </authorList>
    </citation>
    <scope>IDENTIFICATION</scope>
</reference>
<evidence type="ECO:0000313" key="8">
    <source>
        <dbReference type="RefSeq" id="XP_014669329.1"/>
    </source>
</evidence>
<proteinExistence type="inferred from homology"/>
<keyword evidence="2" id="KW-0732">Signal</keyword>
<evidence type="ECO:0000259" key="6">
    <source>
        <dbReference type="SMART" id="SM00078"/>
    </source>
</evidence>
<gene>
    <name evidence="8" type="primary">LOC106810466</name>
</gene>
<dbReference type="InterPro" id="IPR016179">
    <property type="entry name" value="Insulin-like"/>
</dbReference>
<dbReference type="InterPro" id="IPR036438">
    <property type="entry name" value="Insulin-like_sf"/>
</dbReference>
<protein>
    <submittedName>
        <fullName evidence="8">Uncharacterized protein LOC106810466</fullName>
    </submittedName>
</protein>
<dbReference type="InterPro" id="IPR022353">
    <property type="entry name" value="Insulin_CS"/>
</dbReference>
<dbReference type="PANTHER" id="PTHR46845:SF1">
    <property type="entry name" value="INSULIN-LIKE GROWTH FACTOR I"/>
    <property type="match status" value="1"/>
</dbReference>
<accession>A0ABM1EAV8</accession>
<dbReference type="PROSITE" id="PS00262">
    <property type="entry name" value="INSULIN"/>
    <property type="match status" value="1"/>
</dbReference>
<keyword evidence="3" id="KW-1015">Disulfide bond</keyword>
<evidence type="ECO:0000256" key="4">
    <source>
        <dbReference type="RuleBase" id="RU000406"/>
    </source>
</evidence>
<comment type="similarity">
    <text evidence="1 4">Belongs to the insulin family.</text>
</comment>
<dbReference type="PANTHER" id="PTHR46845">
    <property type="entry name" value="INSULIN-LIKE GROWTH FACTOR I"/>
    <property type="match status" value="1"/>
</dbReference>
<evidence type="ECO:0000256" key="3">
    <source>
        <dbReference type="ARBA" id="ARBA00023157"/>
    </source>
</evidence>
<dbReference type="SMART" id="SM00078">
    <property type="entry name" value="IlGF"/>
    <property type="match status" value="1"/>
</dbReference>